<dbReference type="PANTHER" id="PTHR42695">
    <property type="entry name" value="GLUTAMINE AMIDOTRANSFERASE YLR126C-RELATED"/>
    <property type="match status" value="1"/>
</dbReference>
<dbReference type="InterPro" id="IPR044992">
    <property type="entry name" value="ChyE-like"/>
</dbReference>
<dbReference type="Pfam" id="PF00117">
    <property type="entry name" value="GATase"/>
    <property type="match status" value="1"/>
</dbReference>
<dbReference type="InterPro" id="IPR017926">
    <property type="entry name" value="GATASE"/>
</dbReference>
<dbReference type="GO" id="GO:0005829">
    <property type="term" value="C:cytosol"/>
    <property type="evidence" value="ECO:0007669"/>
    <property type="project" value="TreeGrafter"/>
</dbReference>
<dbReference type="KEGG" id="ajp:AMJAP_2120"/>
<dbReference type="Proteomes" id="UP000595663">
    <property type="component" value="Chromosome"/>
</dbReference>
<dbReference type="PROSITE" id="PS51273">
    <property type="entry name" value="GATASE_TYPE_1"/>
    <property type="match status" value="1"/>
</dbReference>
<organism evidence="2 3">
    <name type="scientific">Amphritea japonica ATCC BAA-1530</name>
    <dbReference type="NCBI Taxonomy" id="1278309"/>
    <lineage>
        <taxon>Bacteria</taxon>
        <taxon>Pseudomonadati</taxon>
        <taxon>Pseudomonadota</taxon>
        <taxon>Gammaproteobacteria</taxon>
        <taxon>Oceanospirillales</taxon>
        <taxon>Oceanospirillaceae</taxon>
        <taxon>Amphritea</taxon>
    </lineage>
</organism>
<evidence type="ECO:0000259" key="1">
    <source>
        <dbReference type="Pfam" id="PF00117"/>
    </source>
</evidence>
<gene>
    <name evidence="2" type="ORF">AMJAP_2120</name>
</gene>
<dbReference type="GO" id="GO:0003922">
    <property type="term" value="F:GMP synthase (glutamine-hydrolyzing) activity"/>
    <property type="evidence" value="ECO:0007669"/>
    <property type="project" value="UniProtKB-EC"/>
</dbReference>
<evidence type="ECO:0000313" key="2">
    <source>
        <dbReference type="EMBL" id="BBB26711.1"/>
    </source>
</evidence>
<protein>
    <submittedName>
        <fullName evidence="2">GMP synthase (Glutamine-hydrolysing)</fullName>
        <ecNumber evidence="2">6.3.5.2</ecNumber>
    </submittedName>
</protein>
<dbReference type="EMBL" id="AP014545">
    <property type="protein sequence ID" value="BBB26711.1"/>
    <property type="molecule type" value="Genomic_DNA"/>
</dbReference>
<dbReference type="EC" id="6.3.5.2" evidence="2"/>
<name>A0A7R6PEH9_9GAMM</name>
<accession>A0A7R6PEH9</accession>
<keyword evidence="3" id="KW-1185">Reference proteome</keyword>
<proteinExistence type="predicted"/>
<dbReference type="SUPFAM" id="SSF52317">
    <property type="entry name" value="Class I glutamine amidotransferase-like"/>
    <property type="match status" value="1"/>
</dbReference>
<sequence length="234" mass="25359">MKIGILAAGSNEGELLKRFGSFAQMTQEMFAGSDLSFQCWDVCLGEFPNSYRDCDGWVITGSPASVYEPLEWIDPLEQLIRDISQARQGLVGICFGHQIIAQALGGVVEKVKAGWGLGVDQYRLTAKGMTWFGVESLSLHVIHQDQVVTLPEGAELLAGSEFCPYGALSYRSHILTIQAHPEFSGGYMQALLPAIAPQYITTSEAESGVRSVLSTPANADVIVQKMTQVLSQSV</sequence>
<evidence type="ECO:0000313" key="3">
    <source>
        <dbReference type="Proteomes" id="UP000595663"/>
    </source>
</evidence>
<dbReference type="CDD" id="cd01741">
    <property type="entry name" value="GATase1_1"/>
    <property type="match status" value="1"/>
</dbReference>
<dbReference type="PANTHER" id="PTHR42695:SF5">
    <property type="entry name" value="GLUTAMINE AMIDOTRANSFERASE YLR126C-RELATED"/>
    <property type="match status" value="1"/>
</dbReference>
<reference evidence="2 3" key="1">
    <citation type="journal article" date="2008" name="Int. J. Syst. Evol. Microbiol.">
        <title>Amphritea japonica sp. nov. and Amphritea balenae sp. nov., isolated from the sediment adjacent to sperm whale carcasses off Kagoshima, Japan.</title>
        <authorList>
            <person name="Miyazaki M."/>
            <person name="Nogi Y."/>
            <person name="Fujiwara Y."/>
            <person name="Kawato M."/>
            <person name="Nagahama T."/>
            <person name="Kubokawa K."/>
            <person name="Horikoshi K."/>
        </authorList>
    </citation>
    <scope>NUCLEOTIDE SEQUENCE [LARGE SCALE GENOMIC DNA]</scope>
    <source>
        <strain evidence="2 3">ATCC BAA-1530</strain>
    </source>
</reference>
<feature type="domain" description="Glutamine amidotransferase" evidence="1">
    <location>
        <begin position="52"/>
        <end position="187"/>
    </location>
</feature>
<dbReference type="RefSeq" id="WP_019620501.1">
    <property type="nucleotide sequence ID" value="NZ_AP014545.1"/>
</dbReference>
<dbReference type="AlphaFoldDB" id="A0A7R6PEH9"/>
<dbReference type="Gene3D" id="3.40.50.880">
    <property type="match status" value="1"/>
</dbReference>
<keyword evidence="2" id="KW-0436">Ligase</keyword>
<dbReference type="InterPro" id="IPR029062">
    <property type="entry name" value="Class_I_gatase-like"/>
</dbReference>